<dbReference type="Proteomes" id="UP001139648">
    <property type="component" value="Unassembled WGS sequence"/>
</dbReference>
<feature type="compositionally biased region" description="Basic and acidic residues" evidence="1">
    <location>
        <begin position="28"/>
        <end position="48"/>
    </location>
</feature>
<protein>
    <submittedName>
        <fullName evidence="2">Na+-transporting methylmalonyl-CoA/oxaloacetate decarboxylase gamma subunit</fullName>
    </submittedName>
</protein>
<reference evidence="2" key="1">
    <citation type="submission" date="2022-06" db="EMBL/GenBank/DDBJ databases">
        <title>Sequencing the genomes of 1000 actinobacteria strains.</title>
        <authorList>
            <person name="Klenk H.-P."/>
        </authorList>
    </citation>
    <scope>NUCLEOTIDE SEQUENCE</scope>
    <source>
        <strain evidence="2">DSM 46694</strain>
    </source>
</reference>
<dbReference type="RefSeq" id="WP_253740704.1">
    <property type="nucleotide sequence ID" value="NZ_BAABKA010000033.1"/>
</dbReference>
<sequence>MIAVVVSLVAVVLLVLVVVALGMRSMNRRESSLPPERLKEMAEKEEQTQTRSTDQFAAHEPRMANFSPDFSPIDEVKQKPVRTGQRGRRGVDEWGNPTNDDDDEEFWANIRSDAEEGEFGAGGTVAARKAASRPVERERPAAEAERPAERPAKRSARAAKPRPATASADVDPNAATVQAPLPQRQPAAASAAANLADLVEPQKRTPSQAELADQRTVTFAAPTADVLSILGAGAQPVPAPTRPEPSPSPRPAPVSSNSVSSNSVYPAAVNGSGSFPAVSPTSSGNFPAAPAPIHGAPTSDPFPAYGGGAADPVETTWSQQPAGTTSGSWAASADILDDPAPAPAPAPATPYAGASSWPAFEQPAARSSYPASYEVRSGWAVADDSDPLTGPSPAAGTPTVPGRAVSNYDVLSAPTPPAPPVSPFAAGAYETGDITTSPAAWPAPPSAANGAHGGWPAQPPQPQANGHGNHRRGPEQQDHPHDYYR</sequence>
<keyword evidence="3" id="KW-1185">Reference proteome</keyword>
<comment type="caution">
    <text evidence="2">The sequence shown here is derived from an EMBL/GenBank/DDBJ whole genome shotgun (WGS) entry which is preliminary data.</text>
</comment>
<gene>
    <name evidence="2" type="ORF">HD597_001228</name>
</gene>
<feature type="region of interest" description="Disordered" evidence="1">
    <location>
        <begin position="28"/>
        <end position="216"/>
    </location>
</feature>
<feature type="compositionally biased region" description="Low complexity" evidence="1">
    <location>
        <begin position="253"/>
        <end position="269"/>
    </location>
</feature>
<accession>A0A9X2GHI1</accession>
<feature type="compositionally biased region" description="Pro residues" evidence="1">
    <location>
        <begin position="237"/>
        <end position="252"/>
    </location>
</feature>
<feature type="compositionally biased region" description="Low complexity" evidence="1">
    <location>
        <begin position="322"/>
        <end position="334"/>
    </location>
</feature>
<feature type="region of interest" description="Disordered" evidence="1">
    <location>
        <begin position="381"/>
        <end position="485"/>
    </location>
</feature>
<dbReference type="EMBL" id="JAMZEB010000002">
    <property type="protein sequence ID" value="MCP2354208.1"/>
    <property type="molecule type" value="Genomic_DNA"/>
</dbReference>
<name>A0A9X2GHI1_9ACTN</name>
<evidence type="ECO:0000313" key="2">
    <source>
        <dbReference type="EMBL" id="MCP2354208.1"/>
    </source>
</evidence>
<feature type="compositionally biased region" description="Low complexity" evidence="1">
    <location>
        <begin position="446"/>
        <end position="456"/>
    </location>
</feature>
<organism evidence="2 3">
    <name type="scientific">Nonomuraea thailandensis</name>
    <dbReference type="NCBI Taxonomy" id="1188745"/>
    <lineage>
        <taxon>Bacteria</taxon>
        <taxon>Bacillati</taxon>
        <taxon>Actinomycetota</taxon>
        <taxon>Actinomycetes</taxon>
        <taxon>Streptosporangiales</taxon>
        <taxon>Streptosporangiaceae</taxon>
        <taxon>Nonomuraea</taxon>
    </lineage>
</organism>
<feature type="compositionally biased region" description="Basic and acidic residues" evidence="1">
    <location>
        <begin position="134"/>
        <end position="152"/>
    </location>
</feature>
<feature type="region of interest" description="Disordered" evidence="1">
    <location>
        <begin position="230"/>
        <end position="356"/>
    </location>
</feature>
<dbReference type="AlphaFoldDB" id="A0A9X2GHI1"/>
<feature type="compositionally biased region" description="Low complexity" evidence="1">
    <location>
        <begin position="178"/>
        <end position="198"/>
    </location>
</feature>
<feature type="compositionally biased region" description="Basic and acidic residues" evidence="1">
    <location>
        <begin position="472"/>
        <end position="485"/>
    </location>
</feature>
<evidence type="ECO:0000256" key="1">
    <source>
        <dbReference type="SAM" id="MobiDB-lite"/>
    </source>
</evidence>
<proteinExistence type="predicted"/>
<evidence type="ECO:0000313" key="3">
    <source>
        <dbReference type="Proteomes" id="UP001139648"/>
    </source>
</evidence>